<dbReference type="GO" id="GO:0005524">
    <property type="term" value="F:ATP binding"/>
    <property type="evidence" value="ECO:0007669"/>
    <property type="project" value="UniProtKB-KW"/>
</dbReference>
<dbReference type="SMART" id="SM00382">
    <property type="entry name" value="AAA"/>
    <property type="match status" value="1"/>
</dbReference>
<dbReference type="InterPro" id="IPR039421">
    <property type="entry name" value="Type_1_exporter"/>
</dbReference>
<feature type="compositionally biased region" description="Acidic residues" evidence="7">
    <location>
        <begin position="90"/>
        <end position="111"/>
    </location>
</feature>
<feature type="transmembrane region" description="Helical" evidence="8">
    <location>
        <begin position="178"/>
        <end position="202"/>
    </location>
</feature>
<evidence type="ECO:0000256" key="5">
    <source>
        <dbReference type="ARBA" id="ARBA00022989"/>
    </source>
</evidence>
<evidence type="ECO:0000256" key="8">
    <source>
        <dbReference type="SAM" id="Phobius"/>
    </source>
</evidence>
<dbReference type="Gene3D" id="1.20.1560.10">
    <property type="entry name" value="ABC transporter type 1, transmembrane domain"/>
    <property type="match status" value="1"/>
</dbReference>
<dbReference type="GO" id="GO:0016887">
    <property type="term" value="F:ATP hydrolysis activity"/>
    <property type="evidence" value="ECO:0007669"/>
    <property type="project" value="InterPro"/>
</dbReference>
<dbReference type="Pfam" id="PF00005">
    <property type="entry name" value="ABC_tran"/>
    <property type="match status" value="1"/>
</dbReference>
<evidence type="ECO:0000256" key="4">
    <source>
        <dbReference type="ARBA" id="ARBA00022840"/>
    </source>
</evidence>
<evidence type="ECO:0000313" key="12">
    <source>
        <dbReference type="Proteomes" id="UP000494206"/>
    </source>
</evidence>
<dbReference type="PROSITE" id="PS00211">
    <property type="entry name" value="ABC_TRANSPORTER_1"/>
    <property type="match status" value="1"/>
</dbReference>
<dbReference type="CDD" id="cd03249">
    <property type="entry name" value="ABC_MTABC3_MDL1_MDL2"/>
    <property type="match status" value="1"/>
</dbReference>
<evidence type="ECO:0000256" key="1">
    <source>
        <dbReference type="ARBA" id="ARBA00004141"/>
    </source>
</evidence>
<feature type="domain" description="ABC transmembrane type-1" evidence="10">
    <location>
        <begin position="142"/>
        <end position="420"/>
    </location>
</feature>
<dbReference type="InterPro" id="IPR003439">
    <property type="entry name" value="ABC_transporter-like_ATP-bd"/>
</dbReference>
<dbReference type="FunFam" id="1.20.1560.10:FF:000154">
    <property type="entry name" value="HAlF transporter (PGP related)"/>
    <property type="match status" value="1"/>
</dbReference>
<organism evidence="11 12">
    <name type="scientific">Caenorhabditis bovis</name>
    <dbReference type="NCBI Taxonomy" id="2654633"/>
    <lineage>
        <taxon>Eukaryota</taxon>
        <taxon>Metazoa</taxon>
        <taxon>Ecdysozoa</taxon>
        <taxon>Nematoda</taxon>
        <taxon>Chromadorea</taxon>
        <taxon>Rhabditida</taxon>
        <taxon>Rhabditina</taxon>
        <taxon>Rhabditomorpha</taxon>
        <taxon>Rhabditoidea</taxon>
        <taxon>Rhabditidae</taxon>
        <taxon>Peloderinae</taxon>
        <taxon>Caenorhabditis</taxon>
    </lineage>
</organism>
<dbReference type="InterPro" id="IPR027417">
    <property type="entry name" value="P-loop_NTPase"/>
</dbReference>
<dbReference type="AlphaFoldDB" id="A0A8S1E8S5"/>
<dbReference type="InterPro" id="IPR017871">
    <property type="entry name" value="ABC_transporter-like_CS"/>
</dbReference>
<dbReference type="PIRSF" id="PIRSF002773">
    <property type="entry name" value="ABC_prm/ATPase_B"/>
    <property type="match status" value="1"/>
</dbReference>
<dbReference type="Gene3D" id="3.40.50.300">
    <property type="entry name" value="P-loop containing nucleotide triphosphate hydrolases"/>
    <property type="match status" value="1"/>
</dbReference>
<feature type="region of interest" description="Disordered" evidence="7">
    <location>
        <begin position="90"/>
        <end position="113"/>
    </location>
</feature>
<dbReference type="InterPro" id="IPR003593">
    <property type="entry name" value="AAA+_ATPase"/>
</dbReference>
<dbReference type="SUPFAM" id="SSF52540">
    <property type="entry name" value="P-loop containing nucleoside triphosphate hydrolases"/>
    <property type="match status" value="1"/>
</dbReference>
<name>A0A8S1E8S5_9PELO</name>
<dbReference type="FunFam" id="3.40.50.300:FF:000218">
    <property type="entry name" value="Multidrug ABC transporter ATP-binding protein"/>
    <property type="match status" value="1"/>
</dbReference>
<feature type="transmembrane region" description="Helical" evidence="8">
    <location>
        <begin position="136"/>
        <end position="158"/>
    </location>
</feature>
<feature type="transmembrane region" description="Helical" evidence="8">
    <location>
        <begin position="363"/>
        <end position="384"/>
    </location>
</feature>
<dbReference type="PROSITE" id="PS50893">
    <property type="entry name" value="ABC_TRANSPORTER_2"/>
    <property type="match status" value="1"/>
</dbReference>
<keyword evidence="4" id="KW-0067">ATP-binding</keyword>
<sequence length="695" mass="78309">MITLIVCILVAKYSSKKTLEKLDPVVTTISILFYGYSLVKFLVFDENAGYIYYPGVYINVVSSILCSTLLYVIVKKSVIGKKFGYEQLENEDEESTTTENTDSENEEDKKEEDEARLPLFQHIWLIAKICGKQWRFYTVSYVLLLVVCGLTLMDPWLYGTMINVIVQQHKFTEVALSIAYLYGLWVIISFVSAAKSFAMGIAQNRTSCQVRIALFNALLKQEIAFFDTNKTGQLMSRITHDSGSISESLPKNFETATKSIVTVCGTVPIMLYLSWRLTTIAFISFPLFWLSTKYYGLFTEKLSEIETNTTARSNETVQEVFSAIRTVRSFAAEKMEMNNYKGKTDECYKIGRKSVLFKSIFDVIWSMCWIVMGFAVFTYGAYLADTGRMSSKTILSFIFYHYNLINTLNSFSNMFTDLMKTIGSSRKVISLLHRAPLIDLEQGNLEPEISGEIAFEEVDFSYPTRKNTDVLKGLNLVFEPGKTTALVGHSGNGKTTIVSLIQHYYEPKNGRISIDGVPVQNIRHEYYHKKIALVAQEPTLFSGTIRDNILYGMEEATEDDMLRVSKLANVDPFVSKLEKGYDTLCGEKGVQMSGGQKQRIAIARALIRDPSVLILDEATSALDTESEAEVQEALNRCATDRTVIVIAHRLSTVRKADRIAVVQKGQIVEIGTHDELIKNSDGAYYKLVSKQADLS</sequence>
<evidence type="ECO:0000259" key="10">
    <source>
        <dbReference type="PROSITE" id="PS50929"/>
    </source>
</evidence>
<keyword evidence="12" id="KW-1185">Reference proteome</keyword>
<dbReference type="SUPFAM" id="SSF90123">
    <property type="entry name" value="ABC transporter transmembrane region"/>
    <property type="match status" value="1"/>
</dbReference>
<reference evidence="11 12" key="1">
    <citation type="submission" date="2020-04" db="EMBL/GenBank/DDBJ databases">
        <authorList>
            <person name="Laetsch R D."/>
            <person name="Stevens L."/>
            <person name="Kumar S."/>
            <person name="Blaxter L. M."/>
        </authorList>
    </citation>
    <scope>NUCLEOTIDE SEQUENCE [LARGE SCALE GENOMIC DNA]</scope>
</reference>
<comment type="subcellular location">
    <subcellularLocation>
        <location evidence="1">Membrane</location>
        <topology evidence="1">Multi-pass membrane protein</topology>
    </subcellularLocation>
</comment>
<protein>
    <submittedName>
        <fullName evidence="11">Uncharacterized protein</fullName>
    </submittedName>
</protein>
<proteinExistence type="predicted"/>
<evidence type="ECO:0000313" key="11">
    <source>
        <dbReference type="EMBL" id="CAB3397296.1"/>
    </source>
</evidence>
<dbReference type="EMBL" id="CADEPM010000001">
    <property type="protein sequence ID" value="CAB3397296.1"/>
    <property type="molecule type" value="Genomic_DNA"/>
</dbReference>
<dbReference type="InterPro" id="IPR011527">
    <property type="entry name" value="ABC1_TM_dom"/>
</dbReference>
<dbReference type="GO" id="GO:0015421">
    <property type="term" value="F:ABC-type oligopeptide transporter activity"/>
    <property type="evidence" value="ECO:0007669"/>
    <property type="project" value="TreeGrafter"/>
</dbReference>
<dbReference type="PROSITE" id="PS50929">
    <property type="entry name" value="ABC_TM1F"/>
    <property type="match status" value="1"/>
</dbReference>
<dbReference type="OrthoDB" id="6500128at2759"/>
<keyword evidence="6 8" id="KW-0472">Membrane</keyword>
<evidence type="ECO:0000256" key="7">
    <source>
        <dbReference type="SAM" id="MobiDB-lite"/>
    </source>
</evidence>
<keyword evidence="2 8" id="KW-0812">Transmembrane</keyword>
<accession>A0A8S1E8S5</accession>
<dbReference type="Proteomes" id="UP000494206">
    <property type="component" value="Unassembled WGS sequence"/>
</dbReference>
<feature type="transmembrane region" description="Helical" evidence="8">
    <location>
        <begin position="269"/>
        <end position="289"/>
    </location>
</feature>
<evidence type="ECO:0000256" key="6">
    <source>
        <dbReference type="ARBA" id="ARBA00023136"/>
    </source>
</evidence>
<keyword evidence="5 8" id="KW-1133">Transmembrane helix</keyword>
<evidence type="ECO:0000256" key="3">
    <source>
        <dbReference type="ARBA" id="ARBA00022741"/>
    </source>
</evidence>
<dbReference type="PANTHER" id="PTHR43394">
    <property type="entry name" value="ATP-DEPENDENT PERMEASE MDL1, MITOCHONDRIAL"/>
    <property type="match status" value="1"/>
</dbReference>
<feature type="domain" description="ABC transporter" evidence="9">
    <location>
        <begin position="453"/>
        <end position="689"/>
    </location>
</feature>
<evidence type="ECO:0000259" key="9">
    <source>
        <dbReference type="PROSITE" id="PS50893"/>
    </source>
</evidence>
<feature type="transmembrane region" description="Helical" evidence="8">
    <location>
        <begin position="22"/>
        <end position="44"/>
    </location>
</feature>
<gene>
    <name evidence="11" type="ORF">CBOVIS_LOCUS728</name>
</gene>
<evidence type="ECO:0000256" key="2">
    <source>
        <dbReference type="ARBA" id="ARBA00022692"/>
    </source>
</evidence>
<dbReference type="PANTHER" id="PTHR43394:SF1">
    <property type="entry name" value="ATP-BINDING CASSETTE SUB-FAMILY B MEMBER 10, MITOCHONDRIAL"/>
    <property type="match status" value="1"/>
</dbReference>
<comment type="caution">
    <text evidence="11">The sequence shown here is derived from an EMBL/GenBank/DDBJ whole genome shotgun (WGS) entry which is preliminary data.</text>
</comment>
<keyword evidence="3" id="KW-0547">Nucleotide-binding</keyword>
<dbReference type="GO" id="GO:0016020">
    <property type="term" value="C:membrane"/>
    <property type="evidence" value="ECO:0007669"/>
    <property type="project" value="UniProtKB-SubCell"/>
</dbReference>
<dbReference type="Pfam" id="PF00664">
    <property type="entry name" value="ABC_membrane"/>
    <property type="match status" value="1"/>
</dbReference>
<dbReference type="InterPro" id="IPR036640">
    <property type="entry name" value="ABC1_TM_sf"/>
</dbReference>
<feature type="transmembrane region" description="Helical" evidence="8">
    <location>
        <begin position="50"/>
        <end position="74"/>
    </location>
</feature>